<dbReference type="PROSITE" id="PS51194">
    <property type="entry name" value="HELICASE_CTER"/>
    <property type="match status" value="1"/>
</dbReference>
<reference evidence="15 16" key="3">
    <citation type="journal article" date="2015" name="Genome Announc.">
        <title>Draft Genome Sequence of the Archiascomycetous Yeast Saitoella complicata.</title>
        <authorList>
            <person name="Yamauchi K."/>
            <person name="Kondo S."/>
            <person name="Hamamoto M."/>
            <person name="Takahashi Y."/>
            <person name="Ogura Y."/>
            <person name="Hayashi T."/>
            <person name="Nishida H."/>
        </authorList>
    </citation>
    <scope>NUCLEOTIDE SEQUENCE [LARGE SCALE GENOMIC DNA]</scope>
    <source>
        <strain evidence="15 16">NRRL Y-17804</strain>
    </source>
</reference>
<evidence type="ECO:0000256" key="3">
    <source>
        <dbReference type="ARBA" id="ARBA00022723"/>
    </source>
</evidence>
<evidence type="ECO:0000259" key="11">
    <source>
        <dbReference type="PROSITE" id="PS50142"/>
    </source>
</evidence>
<feature type="domain" description="Dicer dsRNA-binding fold" evidence="14">
    <location>
        <begin position="684"/>
        <end position="774"/>
    </location>
</feature>
<comment type="cofactor">
    <cofactor evidence="2">
        <name>Mg(2+)</name>
        <dbReference type="ChEBI" id="CHEBI:18420"/>
    </cofactor>
</comment>
<dbReference type="CDD" id="cd00593">
    <property type="entry name" value="RIBOc"/>
    <property type="match status" value="2"/>
</dbReference>
<dbReference type="GO" id="GO:0005524">
    <property type="term" value="F:ATP binding"/>
    <property type="evidence" value="ECO:0007669"/>
    <property type="project" value="UniProtKB-KW"/>
</dbReference>
<dbReference type="GO" id="GO:0004525">
    <property type="term" value="F:ribonuclease III activity"/>
    <property type="evidence" value="ECO:0007669"/>
    <property type="project" value="InterPro"/>
</dbReference>
<dbReference type="SMART" id="SM00535">
    <property type="entry name" value="RIBOc"/>
    <property type="match status" value="2"/>
</dbReference>
<evidence type="ECO:0008006" key="17">
    <source>
        <dbReference type="Google" id="ProtNLM"/>
    </source>
</evidence>
<dbReference type="EMBL" id="BACD03000022">
    <property type="protein sequence ID" value="GAO49343.1"/>
    <property type="molecule type" value="Genomic_DNA"/>
</dbReference>
<dbReference type="GO" id="GO:0004386">
    <property type="term" value="F:helicase activity"/>
    <property type="evidence" value="ECO:0007669"/>
    <property type="project" value="UniProtKB-KW"/>
</dbReference>
<comment type="cofactor">
    <cofactor evidence="1">
        <name>Mn(2+)</name>
        <dbReference type="ChEBI" id="CHEBI:29035"/>
    </cofactor>
</comment>
<dbReference type="InterPro" id="IPR000999">
    <property type="entry name" value="RNase_III_dom"/>
</dbReference>
<evidence type="ECO:0000256" key="2">
    <source>
        <dbReference type="ARBA" id="ARBA00001946"/>
    </source>
</evidence>
<keyword evidence="9 10" id="KW-0694">RNA-binding</keyword>
<dbReference type="SUPFAM" id="SSF52540">
    <property type="entry name" value="P-loop containing nucleoside triphosphate hydrolases"/>
    <property type="match status" value="2"/>
</dbReference>
<dbReference type="Pfam" id="PF00271">
    <property type="entry name" value="Helicase_C"/>
    <property type="match status" value="1"/>
</dbReference>
<dbReference type="Gene3D" id="1.10.1520.10">
    <property type="entry name" value="Ribonuclease III domain"/>
    <property type="match status" value="2"/>
</dbReference>
<evidence type="ECO:0000256" key="8">
    <source>
        <dbReference type="ARBA" id="ARBA00022842"/>
    </source>
</evidence>
<dbReference type="InterPro" id="IPR011545">
    <property type="entry name" value="DEAD/DEAH_box_helicase_dom"/>
</dbReference>
<dbReference type="PROSITE" id="PS51192">
    <property type="entry name" value="HELICASE_ATP_BIND_1"/>
    <property type="match status" value="1"/>
</dbReference>
<dbReference type="InterPro" id="IPR027417">
    <property type="entry name" value="P-loop_NTPase"/>
</dbReference>
<reference evidence="15 16" key="1">
    <citation type="journal article" date="2011" name="J. Gen. Appl. Microbiol.">
        <title>Draft genome sequencing of the enigmatic yeast Saitoella complicata.</title>
        <authorList>
            <person name="Nishida H."/>
            <person name="Hamamoto M."/>
            <person name="Sugiyama J."/>
        </authorList>
    </citation>
    <scope>NUCLEOTIDE SEQUENCE [LARGE SCALE GENOMIC DNA]</scope>
    <source>
        <strain evidence="15 16">NRRL Y-17804</strain>
    </source>
</reference>
<dbReference type="GO" id="GO:0005737">
    <property type="term" value="C:cytoplasm"/>
    <property type="evidence" value="ECO:0007669"/>
    <property type="project" value="TreeGrafter"/>
</dbReference>
<dbReference type="PANTHER" id="PTHR14950">
    <property type="entry name" value="DICER-RELATED"/>
    <property type="match status" value="1"/>
</dbReference>
<evidence type="ECO:0000313" key="15">
    <source>
        <dbReference type="EMBL" id="GAO49343.1"/>
    </source>
</evidence>
<evidence type="ECO:0000256" key="5">
    <source>
        <dbReference type="ARBA" id="ARBA00022801"/>
    </source>
</evidence>
<dbReference type="Pfam" id="PF03368">
    <property type="entry name" value="Dicer_dimer"/>
    <property type="match status" value="1"/>
</dbReference>
<feature type="domain" description="Helicase ATP-binding" evidence="12">
    <location>
        <begin position="143"/>
        <end position="329"/>
    </location>
</feature>
<comment type="similarity">
    <text evidence="10">Belongs to the helicase family. Dicer subfamily.</text>
</comment>
<protein>
    <recommendedName>
        <fullName evidence="17">Dicer-like protein 1</fullName>
    </recommendedName>
</protein>
<evidence type="ECO:0000256" key="7">
    <source>
        <dbReference type="ARBA" id="ARBA00022840"/>
    </source>
</evidence>
<keyword evidence="4" id="KW-0547">Nucleotide-binding</keyword>
<dbReference type="SMART" id="SM00490">
    <property type="entry name" value="HELICc"/>
    <property type="match status" value="1"/>
</dbReference>
<dbReference type="PROSITE" id="PS51327">
    <property type="entry name" value="DICER_DSRBF"/>
    <property type="match status" value="1"/>
</dbReference>
<dbReference type="Pfam" id="PF00270">
    <property type="entry name" value="DEAD"/>
    <property type="match status" value="1"/>
</dbReference>
<evidence type="ECO:0000259" key="13">
    <source>
        <dbReference type="PROSITE" id="PS51194"/>
    </source>
</evidence>
<dbReference type="Proteomes" id="UP000033140">
    <property type="component" value="Unassembled WGS sequence"/>
</dbReference>
<evidence type="ECO:0000256" key="4">
    <source>
        <dbReference type="ARBA" id="ARBA00022741"/>
    </source>
</evidence>
<feature type="domain" description="RNase III" evidence="11">
    <location>
        <begin position="1272"/>
        <end position="1419"/>
    </location>
</feature>
<dbReference type="STRING" id="698492.A0A0E9NHN9"/>
<keyword evidence="7" id="KW-0067">ATP-binding</keyword>
<dbReference type="GO" id="GO:0046872">
    <property type="term" value="F:metal ion binding"/>
    <property type="evidence" value="ECO:0007669"/>
    <property type="project" value="UniProtKB-KW"/>
</dbReference>
<dbReference type="PANTHER" id="PTHR14950:SF62">
    <property type="entry name" value="DICER-LIKE PROTEIN 1"/>
    <property type="match status" value="1"/>
</dbReference>
<dbReference type="PROSITE" id="PS50142">
    <property type="entry name" value="RNASE_3_2"/>
    <property type="match status" value="2"/>
</dbReference>
<dbReference type="Pfam" id="PF00636">
    <property type="entry name" value="Ribonuclease_3"/>
    <property type="match status" value="2"/>
</dbReference>
<dbReference type="PROSITE" id="PS00517">
    <property type="entry name" value="RNASE_3_1"/>
    <property type="match status" value="1"/>
</dbReference>
<evidence type="ECO:0000256" key="9">
    <source>
        <dbReference type="ARBA" id="ARBA00022884"/>
    </source>
</evidence>
<gene>
    <name evidence="15" type="ORF">G7K_3494-t1</name>
</gene>
<evidence type="ECO:0000313" key="16">
    <source>
        <dbReference type="Proteomes" id="UP000033140"/>
    </source>
</evidence>
<comment type="caution">
    <text evidence="15">The sequence shown here is derived from an EMBL/GenBank/DDBJ whole genome shotgun (WGS) entry which is preliminary data.</text>
</comment>
<dbReference type="OMA" id="YHVNRMC"/>
<dbReference type="Gene3D" id="3.40.50.300">
    <property type="entry name" value="P-loop containing nucleotide triphosphate hydrolases"/>
    <property type="match status" value="2"/>
</dbReference>
<evidence type="ECO:0000259" key="12">
    <source>
        <dbReference type="PROSITE" id="PS51192"/>
    </source>
</evidence>
<dbReference type="Gene3D" id="3.30.160.380">
    <property type="entry name" value="Dicer dimerisation domain"/>
    <property type="match status" value="1"/>
</dbReference>
<keyword evidence="6" id="KW-0347">Helicase</keyword>
<dbReference type="RefSeq" id="XP_019027111.1">
    <property type="nucleotide sequence ID" value="XM_019168689.1"/>
</dbReference>
<dbReference type="InterPro" id="IPR001650">
    <property type="entry name" value="Helicase_C-like"/>
</dbReference>
<dbReference type="FunFam" id="1.10.1520.10:FF:000004">
    <property type="entry name" value="Endoribonuclease dicer-like 1"/>
    <property type="match status" value="1"/>
</dbReference>
<dbReference type="InterPro" id="IPR038248">
    <property type="entry name" value="Dicer_dimer_sf"/>
</dbReference>
<dbReference type="InterPro" id="IPR036389">
    <property type="entry name" value="RNase_III_sf"/>
</dbReference>
<evidence type="ECO:0000256" key="6">
    <source>
        <dbReference type="ARBA" id="ARBA00022806"/>
    </source>
</evidence>
<dbReference type="SMART" id="SM00487">
    <property type="entry name" value="DEXDc"/>
    <property type="match status" value="1"/>
</dbReference>
<feature type="domain" description="RNase III" evidence="11">
    <location>
        <begin position="1103"/>
        <end position="1226"/>
    </location>
</feature>
<proteinExistence type="inferred from homology"/>
<keyword evidence="3" id="KW-0479">Metal-binding</keyword>
<evidence type="ECO:0000256" key="10">
    <source>
        <dbReference type="PROSITE-ProRule" id="PRU00657"/>
    </source>
</evidence>
<dbReference type="OrthoDB" id="416741at2759"/>
<dbReference type="GO" id="GO:0003723">
    <property type="term" value="F:RNA binding"/>
    <property type="evidence" value="ECO:0007669"/>
    <property type="project" value="UniProtKB-UniRule"/>
</dbReference>
<dbReference type="SUPFAM" id="SSF69065">
    <property type="entry name" value="RNase III domain-like"/>
    <property type="match status" value="2"/>
</dbReference>
<keyword evidence="8" id="KW-0460">Magnesium</keyword>
<dbReference type="InterPro" id="IPR005034">
    <property type="entry name" value="Dicer_dimerisation"/>
</dbReference>
<dbReference type="CDD" id="cd18034">
    <property type="entry name" value="DEXHc_dicer"/>
    <property type="match status" value="1"/>
</dbReference>
<keyword evidence="16" id="KW-1185">Reference proteome</keyword>
<sequence>MAPDAETDAAKVVTGARLKNQSRSIATESPWHSIAEQIRKRRQNELRRDNFAVSVDLPNPLSPLNGTENGSTANDFLVDPEASNVQVDMTIDDYFAKGFEALTSELLARSSKSTEGTIPSPVVEEDNDKFKVITDPRPYQMELFERAKEGNIIAVLDTGSGKTMIACLLLKHILTVERERRTANPETPKRLAFFLVDSVPLVFQQHAVLQANTPFDIAKFVGEMGTDLWSESQWRKIFSEVDAVVLTAEILHNCLVHGFIHMREVSLLVFDECHRAKKQHVFARIMRTFYHDTATTPVEERPKVMGMTASPIEGTTKANFSKVAEELEETLDAQIVTAMNLSSVASLAQVANRPKEVKVLYKGLGGIARQPQLFVVDRTVLTPLYRALYKVASTVGILKRAFDSSAIMYHILGPWCADRLWAYILSELEFKLDNMSKFDRFVDPEGYQRERIAISHANDMINNWSFTKPVITGNREVDEMMFSNKILVLLDILGGLYEDNPEGHCIVFVERRSTAHSLFLLLKELDDPRLAPIRPEFIVGHGSTGEGDVAMKYKKQNHVIRQFRKSRVNLLIATSVAEEGLDLPACDSIVRFDPCGTMIRYIQSRGRARRGESIYVDMVDSVLGAAGIPDFRGAEQVMRSFCSSLPEDRLLGRDVDDDDEDDMALSEIYHVEPSTGAKLSPHGAVSVVYHYCSRLPGDAFTTNAPIFQITGERQAYRCSIKFPVNSAVHDIVGEVQPNKPRAKQMAAFAACIELRKRGGLDERLVPIRENLEKIVDVDDEGMQVGTAKALRSYTMKTPDFWKVREGEPLPGQVYATLIKIVKPSNEGNEGVPSQGHRPICLLTRRPFDIDLGSIQLFSTVEAKVYANAECTILPDPISLSRTQLDILTGYALRVTSMIANRSFTCDPDRMPYWVTFPTTHEDGKVADLIPWGEIQAAVLRKHTPCPADLSDLQDKVLLEIGDDRTRYRLTSVRTDLNPLSQPPAGSREAKFESFLEYTERKWRNHEVKVKDFEQSMLEVKIIPRVLNYLHRPTAKDMPRTELRSRTPAHLMPERVLVSTIPAPVLITAVCVPSIMTRIDGYLIASEVNHMLGTDVSPYDTLAALTPPAGNMEFDLERMELLGDSFLKLITSLYLYVTEPDNHEGQLHVKRMRQICNANLYRLARDKGLYSYIRPKAFARANWRPAGFVAKEDKEDTVANIYGYVMGDKGLADVVEALIGTALYHGGLDQGVKAALALGIKMPGIEGQWSDFSRLYDYVTSPRLDIGFSSQDVRGLAKIIGYEFKQPLLLTEALTHASINTTNIPCYQRLEFLGDALLETTVLLYFLKRYPNHSEGRLTELKSAMVSNKILAALCVRLGLHSYINHFSAALPNAVKEYVTDLEYHRLDHAEKEYWLDLDAPKFLSDIVESTLGAIFLDSGFDLRHVDEFFVSRLLPLFTTDIKPTVRQHPMACLTQGMQAWGCLNFEIQSLKTIAEDGDQHGASLKKAMFVIHGHVFATGEGPSLRQARLDMAHKALCEARAMNSSEPDIFPRVYCDCPPRMRTIASFEKDDGWIDL</sequence>
<dbReference type="GO" id="GO:0005634">
    <property type="term" value="C:nucleus"/>
    <property type="evidence" value="ECO:0007669"/>
    <property type="project" value="TreeGrafter"/>
</dbReference>
<evidence type="ECO:0000259" key="14">
    <source>
        <dbReference type="PROSITE" id="PS51327"/>
    </source>
</evidence>
<dbReference type="GO" id="GO:0030422">
    <property type="term" value="P:siRNA processing"/>
    <property type="evidence" value="ECO:0007669"/>
    <property type="project" value="TreeGrafter"/>
</dbReference>
<feature type="domain" description="Helicase C-terminal" evidence="13">
    <location>
        <begin position="488"/>
        <end position="656"/>
    </location>
</feature>
<name>A0A0E9NHN9_SAICN</name>
<dbReference type="InterPro" id="IPR014001">
    <property type="entry name" value="Helicase_ATP-bd"/>
</dbReference>
<evidence type="ECO:0000256" key="1">
    <source>
        <dbReference type="ARBA" id="ARBA00001936"/>
    </source>
</evidence>
<accession>A0A0E9NHN9</accession>
<reference evidence="15 16" key="2">
    <citation type="journal article" date="2014" name="J. Gen. Appl. Microbiol.">
        <title>The early diverging ascomycetous budding yeast Saitoella complicata has three histone deacetylases belonging to the Clr6, Hos2, and Rpd3 lineages.</title>
        <authorList>
            <person name="Nishida H."/>
            <person name="Matsumoto T."/>
            <person name="Kondo S."/>
            <person name="Hamamoto M."/>
            <person name="Yoshikawa H."/>
        </authorList>
    </citation>
    <scope>NUCLEOTIDE SEQUENCE [LARGE SCALE GENOMIC DNA]</scope>
    <source>
        <strain evidence="15 16">NRRL Y-17804</strain>
    </source>
</reference>
<organism evidence="15 16">
    <name type="scientific">Saitoella complicata (strain BCRC 22490 / CBS 7301 / JCM 7358 / NBRC 10748 / NRRL Y-17804)</name>
    <dbReference type="NCBI Taxonomy" id="698492"/>
    <lineage>
        <taxon>Eukaryota</taxon>
        <taxon>Fungi</taxon>
        <taxon>Dikarya</taxon>
        <taxon>Ascomycota</taxon>
        <taxon>Taphrinomycotina</taxon>
        <taxon>Taphrinomycotina incertae sedis</taxon>
        <taxon>Saitoella</taxon>
    </lineage>
</organism>
<keyword evidence="5" id="KW-0378">Hydrolase</keyword>
<dbReference type="Gene3D" id="2.170.260.10">
    <property type="entry name" value="paz domain"/>
    <property type="match status" value="1"/>
</dbReference>